<feature type="chain" id="PRO_5042475566" evidence="1">
    <location>
        <begin position="24"/>
        <end position="158"/>
    </location>
</feature>
<keyword evidence="1" id="KW-0732">Signal</keyword>
<evidence type="ECO:0000256" key="1">
    <source>
        <dbReference type="SAM" id="SignalP"/>
    </source>
</evidence>
<protein>
    <submittedName>
        <fullName evidence="2">Uu.00g141140.m01.CDS01</fullName>
    </submittedName>
</protein>
<dbReference type="AlphaFoldDB" id="A0AAI8VR51"/>
<comment type="caution">
    <text evidence="2">The sequence shown here is derived from an EMBL/GenBank/DDBJ whole genome shotgun (WGS) entry which is preliminary data.</text>
</comment>
<dbReference type="EMBL" id="CAUWAG010000012">
    <property type="protein sequence ID" value="CAJ2509088.1"/>
    <property type="molecule type" value="Genomic_DNA"/>
</dbReference>
<dbReference type="Proteomes" id="UP001295740">
    <property type="component" value="Unassembled WGS sequence"/>
</dbReference>
<accession>A0AAI8VR51</accession>
<feature type="signal peptide" evidence="1">
    <location>
        <begin position="1"/>
        <end position="23"/>
    </location>
</feature>
<proteinExistence type="predicted"/>
<keyword evidence="3" id="KW-1185">Reference proteome</keyword>
<evidence type="ECO:0000313" key="3">
    <source>
        <dbReference type="Proteomes" id="UP001295740"/>
    </source>
</evidence>
<gene>
    <name evidence="2" type="ORF">KHLLAP_LOCUS9556</name>
</gene>
<name>A0AAI8VR51_9PEZI</name>
<sequence length="158" mass="16479">MMFTIIMPAVAAIFLSFSQWATAAGPAILPCEASQPEFLVSDWTGSYTGDSESFTFYLSSTFADYYSGCSGKINEGAADSGVSWCLTVIPGFNVSFTKSGDEMTINHAYKCSSADGEVSAMATGSAVLDLSRTVTAPDTGRMILAGGKQTIAAATETV</sequence>
<evidence type="ECO:0000313" key="2">
    <source>
        <dbReference type="EMBL" id="CAJ2509088.1"/>
    </source>
</evidence>
<organism evidence="2 3">
    <name type="scientific">Anthostomella pinea</name>
    <dbReference type="NCBI Taxonomy" id="933095"/>
    <lineage>
        <taxon>Eukaryota</taxon>
        <taxon>Fungi</taxon>
        <taxon>Dikarya</taxon>
        <taxon>Ascomycota</taxon>
        <taxon>Pezizomycotina</taxon>
        <taxon>Sordariomycetes</taxon>
        <taxon>Xylariomycetidae</taxon>
        <taxon>Xylariales</taxon>
        <taxon>Xylariaceae</taxon>
        <taxon>Anthostomella</taxon>
    </lineage>
</organism>
<reference evidence="2" key="1">
    <citation type="submission" date="2023-10" db="EMBL/GenBank/DDBJ databases">
        <authorList>
            <person name="Hackl T."/>
        </authorList>
    </citation>
    <scope>NUCLEOTIDE SEQUENCE</scope>
</reference>